<organism evidence="2 3">
    <name type="scientific">Asparagus officinalis</name>
    <name type="common">Garden asparagus</name>
    <dbReference type="NCBI Taxonomy" id="4686"/>
    <lineage>
        <taxon>Eukaryota</taxon>
        <taxon>Viridiplantae</taxon>
        <taxon>Streptophyta</taxon>
        <taxon>Embryophyta</taxon>
        <taxon>Tracheophyta</taxon>
        <taxon>Spermatophyta</taxon>
        <taxon>Magnoliopsida</taxon>
        <taxon>Liliopsida</taxon>
        <taxon>Asparagales</taxon>
        <taxon>Asparagaceae</taxon>
        <taxon>Asparagoideae</taxon>
        <taxon>Asparagus</taxon>
    </lineage>
</organism>
<feature type="domain" description="AB hydrolase-1" evidence="1">
    <location>
        <begin position="51"/>
        <end position="140"/>
    </location>
</feature>
<dbReference type="OMA" id="WANLICH"/>
<keyword evidence="3" id="KW-1185">Reference proteome</keyword>
<evidence type="ECO:0000259" key="1">
    <source>
        <dbReference type="Pfam" id="PF00561"/>
    </source>
</evidence>
<gene>
    <name evidence="2" type="ORF">A4U43_C05F12240</name>
</gene>
<name>A0A5P1ETQ1_ASPOF</name>
<dbReference type="PANTHER" id="PTHR43139">
    <property type="entry name" value="SI:DKEY-122A22.2"/>
    <property type="match status" value="1"/>
</dbReference>
<dbReference type="Gene3D" id="3.40.50.1820">
    <property type="entry name" value="alpha/beta hydrolase"/>
    <property type="match status" value="1"/>
</dbReference>
<dbReference type="InterPro" id="IPR052370">
    <property type="entry name" value="Meta-cleavage_hydrolase"/>
</dbReference>
<dbReference type="Proteomes" id="UP000243459">
    <property type="component" value="Chromosome 5"/>
</dbReference>
<dbReference type="InterPro" id="IPR029058">
    <property type="entry name" value="AB_hydrolase_fold"/>
</dbReference>
<dbReference type="AlphaFoldDB" id="A0A5P1ETQ1"/>
<dbReference type="Gramene" id="ONK68487">
    <property type="protein sequence ID" value="ONK68487"/>
    <property type="gene ID" value="A4U43_C05F12240"/>
</dbReference>
<dbReference type="SUPFAM" id="SSF53474">
    <property type="entry name" value="alpha/beta-Hydrolases"/>
    <property type="match status" value="1"/>
</dbReference>
<dbReference type="PANTHER" id="PTHR43139:SF61">
    <property type="entry name" value="ALPHA_BETA-HYDROLASES SUPERFAMILY PROTEIN"/>
    <property type="match status" value="1"/>
</dbReference>
<sequence>MVNLVEAGQSLLHAILKLAGLRQQTIMIEPGTVMSFWAPKKTNSKHIKEKPAVILVHGFAADGIMTWLFQFGTLTSKYSVYIPDLLFFGGSTTNSNDRSPNFQAECLIKALDELGVEECTVVGFSYGGMVAFKMAEARPEIDEGFVVSDHDCDD</sequence>
<dbReference type="InterPro" id="IPR000073">
    <property type="entry name" value="AB_hydrolase_1"/>
</dbReference>
<dbReference type="EMBL" id="CM007385">
    <property type="protein sequence ID" value="ONK68487.1"/>
    <property type="molecule type" value="Genomic_DNA"/>
</dbReference>
<evidence type="ECO:0000313" key="3">
    <source>
        <dbReference type="Proteomes" id="UP000243459"/>
    </source>
</evidence>
<reference evidence="3" key="1">
    <citation type="journal article" date="2017" name="Nat. Commun.">
        <title>The asparagus genome sheds light on the origin and evolution of a young Y chromosome.</title>
        <authorList>
            <person name="Harkess A."/>
            <person name="Zhou J."/>
            <person name="Xu C."/>
            <person name="Bowers J.E."/>
            <person name="Van der Hulst R."/>
            <person name="Ayyampalayam S."/>
            <person name="Mercati F."/>
            <person name="Riccardi P."/>
            <person name="McKain M.R."/>
            <person name="Kakrana A."/>
            <person name="Tang H."/>
            <person name="Ray J."/>
            <person name="Groenendijk J."/>
            <person name="Arikit S."/>
            <person name="Mathioni S.M."/>
            <person name="Nakano M."/>
            <person name="Shan H."/>
            <person name="Telgmann-Rauber A."/>
            <person name="Kanno A."/>
            <person name="Yue Z."/>
            <person name="Chen H."/>
            <person name="Li W."/>
            <person name="Chen Y."/>
            <person name="Xu X."/>
            <person name="Zhang Y."/>
            <person name="Luo S."/>
            <person name="Chen H."/>
            <person name="Gao J."/>
            <person name="Mao Z."/>
            <person name="Pires J.C."/>
            <person name="Luo M."/>
            <person name="Kudrna D."/>
            <person name="Wing R.A."/>
            <person name="Meyers B.C."/>
            <person name="Yi K."/>
            <person name="Kong H."/>
            <person name="Lavrijsen P."/>
            <person name="Sunseri F."/>
            <person name="Falavigna A."/>
            <person name="Ye Y."/>
            <person name="Leebens-Mack J.H."/>
            <person name="Chen G."/>
        </authorList>
    </citation>
    <scope>NUCLEOTIDE SEQUENCE [LARGE SCALE GENOMIC DNA]</scope>
    <source>
        <strain evidence="3">cv. DH0086</strain>
    </source>
</reference>
<evidence type="ECO:0000313" key="2">
    <source>
        <dbReference type="EMBL" id="ONK68487.1"/>
    </source>
</evidence>
<protein>
    <recommendedName>
        <fullName evidence="1">AB hydrolase-1 domain-containing protein</fullName>
    </recommendedName>
</protein>
<accession>A0A5P1ETQ1</accession>
<proteinExistence type="predicted"/>
<dbReference type="Pfam" id="PF00561">
    <property type="entry name" value="Abhydrolase_1"/>
    <property type="match status" value="1"/>
</dbReference>